<feature type="region of interest" description="Disordered" evidence="1">
    <location>
        <begin position="507"/>
        <end position="537"/>
    </location>
</feature>
<accession>A0A1Q3BK49</accession>
<reference evidence="3" key="1">
    <citation type="submission" date="2016-04" db="EMBL/GenBank/DDBJ databases">
        <title>Cephalotus genome sequencing.</title>
        <authorList>
            <person name="Fukushima K."/>
            <person name="Hasebe M."/>
            <person name="Fang X."/>
        </authorList>
    </citation>
    <scope>NUCLEOTIDE SEQUENCE [LARGE SCALE GENOMIC DNA]</scope>
    <source>
        <strain evidence="3">cv. St1</strain>
    </source>
</reference>
<dbReference type="STRING" id="3775.A0A1Q3BK49"/>
<dbReference type="Proteomes" id="UP000187406">
    <property type="component" value="Unassembled WGS sequence"/>
</dbReference>
<protein>
    <submittedName>
        <fullName evidence="2">Uncharacterized protein</fullName>
    </submittedName>
</protein>
<comment type="caution">
    <text evidence="2">The sequence shown here is derived from an EMBL/GenBank/DDBJ whole genome shotgun (WGS) entry which is preliminary data.</text>
</comment>
<gene>
    <name evidence="2" type="ORF">CFOL_v3_11801</name>
</gene>
<name>A0A1Q3BK49_CEPFO</name>
<dbReference type="OrthoDB" id="1654714at2759"/>
<dbReference type="PANTHER" id="PTHR35505:SF5">
    <property type="entry name" value="SUBSTRATE CARRIER FAMILY PROTEIN"/>
    <property type="match status" value="1"/>
</dbReference>
<dbReference type="InParanoid" id="A0A1Q3BK49"/>
<evidence type="ECO:0000313" key="3">
    <source>
        <dbReference type="Proteomes" id="UP000187406"/>
    </source>
</evidence>
<dbReference type="EMBL" id="BDDD01000628">
    <property type="protein sequence ID" value="GAV68298.1"/>
    <property type="molecule type" value="Genomic_DNA"/>
</dbReference>
<dbReference type="PANTHER" id="PTHR35505">
    <property type="entry name" value="OS01G0600300 PROTEIN"/>
    <property type="match status" value="1"/>
</dbReference>
<feature type="compositionally biased region" description="Acidic residues" evidence="1">
    <location>
        <begin position="523"/>
        <end position="537"/>
    </location>
</feature>
<sequence>MASSLNESTSPPNLNCSIFGDYYSRTLNQSIQKLLSETHKITTNISDMIDVFNELMQSKIDPPLESIWVYCALSFRIHKSANNDPLTRISLTKDLFQLVSACSGSCGSSKSIAMLAPVVLEVYKLFIELTSIDMGAKKEKKVIREVKSLIEVVLGYISVCCCKDLSEENDLDLVVSFNDLVGVWVDVNEGLESFLPLVSGEICREISERGCGVDYLAGVVIVEAFLLKLCFNFRVGIRDTEFEKELRSWVICSITRFRNFYFLETLVRMLLDPIFPVTSLLSSEDGLLLRKILYDTVILVEFLSYNPEKMVHIPAERMKSLAITRLIATYEAIEFYRKAGDQKRAISYTSAFSSSLLCSQIIKWIKSHIGMDETESSPNRSSPKALIKWLLNLEDRGSRVFDNGLLKLHAKSAIDNTKADYEQSASNPKGLNVDADLLFYIDKEGEEKDGDEEDTNANESISAAFVAAAHMMKTETEVKKRKESGTAGSKKKIKYLKYDICVDSDSAGKRLSSISNGTPSSDSEVEDTHSDEDADMK</sequence>
<dbReference type="AlphaFoldDB" id="A0A1Q3BK49"/>
<keyword evidence="3" id="KW-1185">Reference proteome</keyword>
<evidence type="ECO:0000313" key="2">
    <source>
        <dbReference type="EMBL" id="GAV68298.1"/>
    </source>
</evidence>
<proteinExistence type="predicted"/>
<feature type="compositionally biased region" description="Polar residues" evidence="1">
    <location>
        <begin position="512"/>
        <end position="522"/>
    </location>
</feature>
<dbReference type="FunCoup" id="A0A1Q3BK49">
    <property type="interactions" value="547"/>
</dbReference>
<evidence type="ECO:0000256" key="1">
    <source>
        <dbReference type="SAM" id="MobiDB-lite"/>
    </source>
</evidence>
<organism evidence="2 3">
    <name type="scientific">Cephalotus follicularis</name>
    <name type="common">Albany pitcher plant</name>
    <dbReference type="NCBI Taxonomy" id="3775"/>
    <lineage>
        <taxon>Eukaryota</taxon>
        <taxon>Viridiplantae</taxon>
        <taxon>Streptophyta</taxon>
        <taxon>Embryophyta</taxon>
        <taxon>Tracheophyta</taxon>
        <taxon>Spermatophyta</taxon>
        <taxon>Magnoliopsida</taxon>
        <taxon>eudicotyledons</taxon>
        <taxon>Gunneridae</taxon>
        <taxon>Pentapetalae</taxon>
        <taxon>rosids</taxon>
        <taxon>fabids</taxon>
        <taxon>Oxalidales</taxon>
        <taxon>Cephalotaceae</taxon>
        <taxon>Cephalotus</taxon>
    </lineage>
</organism>